<dbReference type="Proteomes" id="UP001500067">
    <property type="component" value="Unassembled WGS sequence"/>
</dbReference>
<sequence>MAASCTREVPCDTPPLNGFTFISSAGEITDTGAYVERFLQGTRFKEGPLGYRRDPLKGDAHRKHFIADASVPTQDWRITLLPSGRQYLIEDIRVNQRKTTIQKSLFTPADDDVRCLNTYYYTRDSNITVATGDIQDGGLEIAY</sequence>
<accession>A0ABP8NAM7</accession>
<proteinExistence type="predicted"/>
<name>A0ABP8NAM7_9BACT</name>
<reference evidence="2" key="1">
    <citation type="journal article" date="2019" name="Int. J. Syst. Evol. Microbiol.">
        <title>The Global Catalogue of Microorganisms (GCM) 10K type strain sequencing project: providing services to taxonomists for standard genome sequencing and annotation.</title>
        <authorList>
            <consortium name="The Broad Institute Genomics Platform"/>
            <consortium name="The Broad Institute Genome Sequencing Center for Infectious Disease"/>
            <person name="Wu L."/>
            <person name="Ma J."/>
        </authorList>
    </citation>
    <scope>NUCLEOTIDE SEQUENCE [LARGE SCALE GENOMIC DNA]</scope>
    <source>
        <strain evidence="2">JCM 32105</strain>
    </source>
</reference>
<evidence type="ECO:0000313" key="2">
    <source>
        <dbReference type="Proteomes" id="UP001500067"/>
    </source>
</evidence>
<keyword evidence="2" id="KW-1185">Reference proteome</keyword>
<dbReference type="EMBL" id="BAABFA010000009">
    <property type="protein sequence ID" value="GAA4463997.1"/>
    <property type="molecule type" value="Genomic_DNA"/>
</dbReference>
<gene>
    <name evidence="1" type="ORF">GCM10023093_13510</name>
</gene>
<organism evidence="1 2">
    <name type="scientific">Nemorincola caseinilytica</name>
    <dbReference type="NCBI Taxonomy" id="2054315"/>
    <lineage>
        <taxon>Bacteria</taxon>
        <taxon>Pseudomonadati</taxon>
        <taxon>Bacteroidota</taxon>
        <taxon>Chitinophagia</taxon>
        <taxon>Chitinophagales</taxon>
        <taxon>Chitinophagaceae</taxon>
        <taxon>Nemorincola</taxon>
    </lineage>
</organism>
<evidence type="ECO:0000313" key="1">
    <source>
        <dbReference type="EMBL" id="GAA4463997.1"/>
    </source>
</evidence>
<comment type="caution">
    <text evidence="1">The sequence shown here is derived from an EMBL/GenBank/DDBJ whole genome shotgun (WGS) entry which is preliminary data.</text>
</comment>
<protein>
    <submittedName>
        <fullName evidence="1">Uncharacterized protein</fullName>
    </submittedName>
</protein>